<dbReference type="EMBL" id="JBBBZM010000004">
    <property type="protein sequence ID" value="KAL0640268.1"/>
    <property type="molecule type" value="Genomic_DNA"/>
</dbReference>
<evidence type="ECO:0000256" key="1">
    <source>
        <dbReference type="SAM" id="MobiDB-lite"/>
    </source>
</evidence>
<keyword evidence="3" id="KW-1185">Reference proteome</keyword>
<evidence type="ECO:0000313" key="3">
    <source>
        <dbReference type="Proteomes" id="UP001447188"/>
    </source>
</evidence>
<name>A0ABR3GWU4_9PEZI</name>
<protein>
    <recommendedName>
        <fullName evidence="4">C2H2-type domain-containing protein</fullName>
    </recommendedName>
</protein>
<proteinExistence type="predicted"/>
<reference evidence="2 3" key="1">
    <citation type="submission" date="2024-02" db="EMBL/GenBank/DDBJ databases">
        <title>Discinaceae phylogenomics.</title>
        <authorList>
            <person name="Dirks A.C."/>
            <person name="James T.Y."/>
        </authorList>
    </citation>
    <scope>NUCLEOTIDE SEQUENCE [LARGE SCALE GENOMIC DNA]</scope>
    <source>
        <strain evidence="2 3">ACD0624</strain>
    </source>
</reference>
<accession>A0ABR3GWU4</accession>
<organism evidence="2 3">
    <name type="scientific">Discina gigas</name>
    <dbReference type="NCBI Taxonomy" id="1032678"/>
    <lineage>
        <taxon>Eukaryota</taxon>
        <taxon>Fungi</taxon>
        <taxon>Dikarya</taxon>
        <taxon>Ascomycota</taxon>
        <taxon>Pezizomycotina</taxon>
        <taxon>Pezizomycetes</taxon>
        <taxon>Pezizales</taxon>
        <taxon>Discinaceae</taxon>
        <taxon>Discina</taxon>
    </lineage>
</organism>
<gene>
    <name evidence="2" type="ORF">Q9L58_000548</name>
</gene>
<comment type="caution">
    <text evidence="2">The sequence shown here is derived from an EMBL/GenBank/DDBJ whole genome shotgun (WGS) entry which is preliminary data.</text>
</comment>
<evidence type="ECO:0008006" key="4">
    <source>
        <dbReference type="Google" id="ProtNLM"/>
    </source>
</evidence>
<feature type="region of interest" description="Disordered" evidence="1">
    <location>
        <begin position="259"/>
        <end position="278"/>
    </location>
</feature>
<sequence length="308" mass="35034">MTSSATRPPWLYYGQQLEGFIEEHNPSLNISKLRLSRNGCQLVGDVLDQIVEKQNIQTGEWEMNLARIHLAVDLQNILKRWCGIGLQKTLEGSALQEFSSGIAPEFGHPVEPEAGTGVTKMEITSPPSMFSVLNTKVQHHRLPNGTGGWPSHHSYISTRAMSTESPPAQTFKRPLENVDHYQESAKVVKTEYVCPYFTRDPLQHPECSNKTFPNPRKLKEHVWRFIKPFKCPNCGEGFGREKTKAIHCLQRKTPCIATSTPSEYEGSPNHRRDQRIETAKSTHEMIKIFEDYEKAWEKCTAKSLDNSK</sequence>
<evidence type="ECO:0000313" key="2">
    <source>
        <dbReference type="EMBL" id="KAL0640268.1"/>
    </source>
</evidence>
<feature type="compositionally biased region" description="Basic and acidic residues" evidence="1">
    <location>
        <begin position="268"/>
        <end position="278"/>
    </location>
</feature>
<dbReference type="Proteomes" id="UP001447188">
    <property type="component" value="Unassembled WGS sequence"/>
</dbReference>